<accession>A0ABW3AP15</accession>
<feature type="domain" description="DUF5672" evidence="1">
    <location>
        <begin position="70"/>
        <end position="240"/>
    </location>
</feature>
<evidence type="ECO:0000313" key="3">
    <source>
        <dbReference type="Proteomes" id="UP001597010"/>
    </source>
</evidence>
<keyword evidence="3" id="KW-1185">Reference proteome</keyword>
<dbReference type="EMBL" id="JBHTHZ010000001">
    <property type="protein sequence ID" value="MFD0791989.1"/>
    <property type="molecule type" value="Genomic_DNA"/>
</dbReference>
<dbReference type="Pfam" id="PF18922">
    <property type="entry name" value="DUF5672"/>
    <property type="match status" value="1"/>
</dbReference>
<organism evidence="2 3">
    <name type="scientific">Mucilaginibacter litoreus</name>
    <dbReference type="NCBI Taxonomy" id="1048221"/>
    <lineage>
        <taxon>Bacteria</taxon>
        <taxon>Pseudomonadati</taxon>
        <taxon>Bacteroidota</taxon>
        <taxon>Sphingobacteriia</taxon>
        <taxon>Sphingobacteriales</taxon>
        <taxon>Sphingobacteriaceae</taxon>
        <taxon>Mucilaginibacter</taxon>
    </lineage>
</organism>
<comment type="caution">
    <text evidence="2">The sequence shown here is derived from an EMBL/GenBank/DDBJ whole genome shotgun (WGS) entry which is preliminary data.</text>
</comment>
<dbReference type="InterPro" id="IPR043729">
    <property type="entry name" value="DUF5672"/>
</dbReference>
<name>A0ABW3AP15_9SPHI</name>
<dbReference type="Proteomes" id="UP001597010">
    <property type="component" value="Unassembled WGS sequence"/>
</dbReference>
<gene>
    <name evidence="2" type="ORF">ACFQZX_00090</name>
</gene>
<proteinExistence type="predicted"/>
<protein>
    <submittedName>
        <fullName evidence="2">DUF5672 family protein</fullName>
    </submittedName>
</protein>
<reference evidence="3" key="1">
    <citation type="journal article" date="2019" name="Int. J. Syst. Evol. Microbiol.">
        <title>The Global Catalogue of Microorganisms (GCM) 10K type strain sequencing project: providing services to taxonomists for standard genome sequencing and annotation.</title>
        <authorList>
            <consortium name="The Broad Institute Genomics Platform"/>
            <consortium name="The Broad Institute Genome Sequencing Center for Infectious Disease"/>
            <person name="Wu L."/>
            <person name="Ma J."/>
        </authorList>
    </citation>
    <scope>NUCLEOTIDE SEQUENCE [LARGE SCALE GENOMIC DNA]</scope>
    <source>
        <strain evidence="3">CCUG 61484</strain>
    </source>
</reference>
<sequence>MSAKTKLVTVIIPIHLDEPTELEKVSLTQTLSVLNKYTITFMAPYGLDVKWYEAFCKGKGEVVFERFGWKGYEQYSVLQSNHKFYERFLSYKFILICHLDAFVFNDELEKWCQLDYDYIGSVIYNPVFNLKNTLWRRLTGFVSPEYFGNGGFGLKKVSTYYNITKKFKGYINLYHFIRKMRGRPFYDDLFFTQHFPKLSSRFTIAPLSEARWFGAAYEKYQETKLPFSDKKSDTLPFGIHGWIQHNREFWLPCIRQYGHSV</sequence>
<dbReference type="RefSeq" id="WP_377110696.1">
    <property type="nucleotide sequence ID" value="NZ_JBHTHZ010000001.1"/>
</dbReference>
<evidence type="ECO:0000313" key="2">
    <source>
        <dbReference type="EMBL" id="MFD0791989.1"/>
    </source>
</evidence>
<evidence type="ECO:0000259" key="1">
    <source>
        <dbReference type="Pfam" id="PF18922"/>
    </source>
</evidence>